<dbReference type="InterPro" id="IPR002182">
    <property type="entry name" value="NB-ARC"/>
</dbReference>
<feature type="domain" description="Disease resistance R13L4/SHOC-2-like LRR" evidence="4">
    <location>
        <begin position="607"/>
        <end position="802"/>
    </location>
</feature>
<evidence type="ECO:0000313" key="5">
    <source>
        <dbReference type="EMBL" id="KAH9309546.1"/>
    </source>
</evidence>
<evidence type="ECO:0000313" key="6">
    <source>
        <dbReference type="Proteomes" id="UP000824469"/>
    </source>
</evidence>
<evidence type="ECO:0000259" key="4">
    <source>
        <dbReference type="Pfam" id="PF23598"/>
    </source>
</evidence>
<gene>
    <name evidence="5" type="ORF">KI387_037457</name>
</gene>
<proteinExistence type="predicted"/>
<accession>A0AA38KX18</accession>
<comment type="caution">
    <text evidence="5">The sequence shown here is derived from an EMBL/GenBank/DDBJ whole genome shotgun (WGS) entry which is preliminary data.</text>
</comment>
<dbReference type="GO" id="GO:0006952">
    <property type="term" value="P:defense response"/>
    <property type="evidence" value="ECO:0007669"/>
    <property type="project" value="UniProtKB-KW"/>
</dbReference>
<dbReference type="GO" id="GO:0043531">
    <property type="term" value="F:ADP binding"/>
    <property type="evidence" value="ECO:0007669"/>
    <property type="project" value="InterPro"/>
</dbReference>
<sequence>YWYGVDTQLQSTKDSIKDIHSTLTFAGVNRLLKEITLRPQQSPLDPLHFDPVGIEEKIPELTQMLDMEGSDPVVALVLFGFGGIGKSTLATSLIQRLNLTSTGFQYCKVIIDGKTTDPTSHITQLQADIVRDIGDNKLSIRNPDEGRKEVQKVMENKRCLLYIDNVVDIDYVRELLPRQLSPAKLRMVITSRQGNLKTPLDMKPIVYKDYPVKVFTTAAAKSLLYKTILGSEVKPHTHFDEEGLIDQVAVACAGVPILVDRFGKNLSDLRDQESYEEALEALREGNFSEYSYGSEEQLGEKLWYLYRKMTDKEAQEAFLDICTYYYGWSWDIVGHIVGKNKLQLLEKRMLVTKSDTDDKLIVHDILRKMGTKEAPGTRFTTYQQFSEALQDESNLQNVKGVSLQESSSIESGHLNAMHSSLRVLILGNRVIVNGPACEQAFENLRYLQLGDIPTFPFKDASKLKKLAGFHNSSLPGLELPILPQTVKYIRQNIKDVEFEGFERFPLQHLRSLENFTVEVYRREPLKLPEGRNLQPSLVTLHLKGCDQVPEKLSHLTALRRLTLENCNLKVFPEEIGQLVRLEHLNMASNEELTSLGVGFGSPNSLITLNLRGCHLMETLSPTLGLLTSLKTLDLSNCSSLKELPEMLGGLSSLQHLDLGYCEDLEKLSADFGTLTSLKQLNLQFCKNLRALPEYMGGLSLLSDLNLYACRRLEKLPVDLGNLTSLKQLDLAYCSSLKELPPMLGQLSSVQQLNLTGCTNLENLSADFGTWTSLKQLDLQFCKNLRALPEYMGGLSLLSDLNLHGCGRLEKLPVDFERLTSLKKLDLSRCIGLEKVSVHFEMLTSLEKLNMSSPSSLPQGLETLTLLYCDKLITLPEELCALQKLKKFELDFCTSFCSLPTGFGKLSSLEAITIRYCPSLEELPPGFESLSALQCLILYGCPRLVKLPTGFEKLPSLMVLEIEDCVKMEGAAMDKIINLPQCYEVRISGCTQLMERWREIERSEDTMTFASL</sequence>
<evidence type="ECO:0000256" key="2">
    <source>
        <dbReference type="ARBA" id="ARBA00022737"/>
    </source>
</evidence>
<keyword evidence="2" id="KW-0677">Repeat</keyword>
<dbReference type="Gene3D" id="3.80.10.10">
    <property type="entry name" value="Ribonuclease Inhibitor"/>
    <property type="match status" value="3"/>
</dbReference>
<dbReference type="Pfam" id="PF00931">
    <property type="entry name" value="NB-ARC"/>
    <property type="match status" value="1"/>
</dbReference>
<name>A0AA38KX18_TAXCH</name>
<evidence type="ECO:0000259" key="3">
    <source>
        <dbReference type="Pfam" id="PF00931"/>
    </source>
</evidence>
<keyword evidence="1" id="KW-0433">Leucine-rich repeat</keyword>
<dbReference type="SUPFAM" id="SSF52058">
    <property type="entry name" value="L domain-like"/>
    <property type="match status" value="3"/>
</dbReference>
<dbReference type="InterPro" id="IPR003591">
    <property type="entry name" value="Leu-rich_rpt_typical-subtyp"/>
</dbReference>
<feature type="non-terminal residue" evidence="5">
    <location>
        <position position="1"/>
    </location>
</feature>
<organism evidence="5 6">
    <name type="scientific">Taxus chinensis</name>
    <name type="common">Chinese yew</name>
    <name type="synonym">Taxus wallichiana var. chinensis</name>
    <dbReference type="NCBI Taxonomy" id="29808"/>
    <lineage>
        <taxon>Eukaryota</taxon>
        <taxon>Viridiplantae</taxon>
        <taxon>Streptophyta</taxon>
        <taxon>Embryophyta</taxon>
        <taxon>Tracheophyta</taxon>
        <taxon>Spermatophyta</taxon>
        <taxon>Pinopsida</taxon>
        <taxon>Pinidae</taxon>
        <taxon>Conifers II</taxon>
        <taxon>Cupressales</taxon>
        <taxon>Taxaceae</taxon>
        <taxon>Taxus</taxon>
    </lineage>
</organism>
<dbReference type="PANTHER" id="PTHR36766:SF30">
    <property type="entry name" value="TIR-NBS TYPE DISEASE RESISTANCE PROTEIN-RELATED"/>
    <property type="match status" value="1"/>
</dbReference>
<feature type="non-terminal residue" evidence="5">
    <location>
        <position position="1011"/>
    </location>
</feature>
<dbReference type="InterPro" id="IPR055414">
    <property type="entry name" value="LRR_R13L4/SHOC2-like"/>
</dbReference>
<dbReference type="SMART" id="SM00369">
    <property type="entry name" value="LRR_TYP"/>
    <property type="match status" value="4"/>
</dbReference>
<dbReference type="PRINTS" id="PR00364">
    <property type="entry name" value="DISEASERSIST"/>
</dbReference>
<dbReference type="Pfam" id="PF23598">
    <property type="entry name" value="LRR_14"/>
    <property type="match status" value="1"/>
</dbReference>
<dbReference type="SUPFAM" id="SSF52540">
    <property type="entry name" value="P-loop containing nucleoside triphosphate hydrolases"/>
    <property type="match status" value="1"/>
</dbReference>
<keyword evidence="6" id="KW-1185">Reference proteome</keyword>
<evidence type="ECO:0000256" key="1">
    <source>
        <dbReference type="ARBA" id="ARBA00022614"/>
    </source>
</evidence>
<dbReference type="InterPro" id="IPR027417">
    <property type="entry name" value="P-loop_NTPase"/>
</dbReference>
<dbReference type="InterPro" id="IPR032675">
    <property type="entry name" value="LRR_dom_sf"/>
</dbReference>
<dbReference type="Proteomes" id="UP000824469">
    <property type="component" value="Unassembled WGS sequence"/>
</dbReference>
<protein>
    <recommendedName>
        <fullName evidence="7">NB-ARC domain-containing protein</fullName>
    </recommendedName>
</protein>
<dbReference type="PANTHER" id="PTHR36766">
    <property type="entry name" value="PLANT BROAD-SPECTRUM MILDEW RESISTANCE PROTEIN RPW8"/>
    <property type="match status" value="1"/>
</dbReference>
<evidence type="ECO:0008006" key="7">
    <source>
        <dbReference type="Google" id="ProtNLM"/>
    </source>
</evidence>
<dbReference type="OMA" id="QLCRPAM"/>
<feature type="domain" description="NB-ARC" evidence="3">
    <location>
        <begin position="55"/>
        <end position="196"/>
    </location>
</feature>
<dbReference type="AlphaFoldDB" id="A0AA38KX18"/>
<dbReference type="EMBL" id="JAHRHJ020000007">
    <property type="protein sequence ID" value="KAH9309546.1"/>
    <property type="molecule type" value="Genomic_DNA"/>
</dbReference>
<dbReference type="Gene3D" id="3.40.50.300">
    <property type="entry name" value="P-loop containing nucleotide triphosphate hydrolases"/>
    <property type="match status" value="1"/>
</dbReference>
<reference evidence="5 6" key="1">
    <citation type="journal article" date="2021" name="Nat. Plants">
        <title>The Taxus genome provides insights into paclitaxel biosynthesis.</title>
        <authorList>
            <person name="Xiong X."/>
            <person name="Gou J."/>
            <person name="Liao Q."/>
            <person name="Li Y."/>
            <person name="Zhou Q."/>
            <person name="Bi G."/>
            <person name="Li C."/>
            <person name="Du R."/>
            <person name="Wang X."/>
            <person name="Sun T."/>
            <person name="Guo L."/>
            <person name="Liang H."/>
            <person name="Lu P."/>
            <person name="Wu Y."/>
            <person name="Zhang Z."/>
            <person name="Ro D.K."/>
            <person name="Shang Y."/>
            <person name="Huang S."/>
            <person name="Yan J."/>
        </authorList>
    </citation>
    <scope>NUCLEOTIDE SEQUENCE [LARGE SCALE GENOMIC DNA]</scope>
    <source>
        <strain evidence="5">Ta-2019</strain>
    </source>
</reference>